<dbReference type="PANTHER" id="PTHR35984:SF1">
    <property type="entry name" value="PERIPLASMIC SERINE PROTEASE"/>
    <property type="match status" value="1"/>
</dbReference>
<evidence type="ECO:0008006" key="3">
    <source>
        <dbReference type="Google" id="ProtNLM"/>
    </source>
</evidence>
<dbReference type="GO" id="GO:0016020">
    <property type="term" value="C:membrane"/>
    <property type="evidence" value="ECO:0007669"/>
    <property type="project" value="InterPro"/>
</dbReference>
<dbReference type="InterPro" id="IPR002825">
    <property type="entry name" value="Pept_S49_ser-pept_pro"/>
</dbReference>
<dbReference type="InterPro" id="IPR029045">
    <property type="entry name" value="ClpP/crotonase-like_dom_sf"/>
</dbReference>
<proteinExistence type="predicted"/>
<sequence>MPTFQQLLDELNKRPQPEKQVEYIDSFRKLKIKEIKDITKRDVLVYFSDLKKNHPAGAITWDDKTCFADIVEGLDKKGVDVIIHSPGGSAEATQSIVCMLREHFDNIRFIVPNMAKSAATMMVLSGDEILMDDRSELGPIDPQIQINGNFVPAQTLIDGFEEAKKVISEAGTDILPAYLPLLNKYDLHILQICENAKKLSEELVKDWLTKYMFKGDVKAAEKADGIAKNLADHKKWLSHGRPIGINEAKTIGIKVSDLRENMPLREKVWELYCVLEILLDRSPIIKLYENSNGVFLVKNIPFQQIMIPQMPPQEQKTVK</sequence>
<dbReference type="AlphaFoldDB" id="A0A2M7RN50"/>
<accession>A0A2M7RN50</accession>
<evidence type="ECO:0000313" key="1">
    <source>
        <dbReference type="EMBL" id="PIZ00742.1"/>
    </source>
</evidence>
<protein>
    <recommendedName>
        <fullName evidence="3">Serine protease</fullName>
    </recommendedName>
</protein>
<dbReference type="PANTHER" id="PTHR35984">
    <property type="entry name" value="PERIPLASMIC SERINE PROTEASE"/>
    <property type="match status" value="1"/>
</dbReference>
<reference evidence="2" key="1">
    <citation type="submission" date="2017-09" db="EMBL/GenBank/DDBJ databases">
        <title>Depth-based differentiation of microbial function through sediment-hosted aquifers and enrichment of novel symbionts in the deep terrestrial subsurface.</title>
        <authorList>
            <person name="Probst A.J."/>
            <person name="Ladd B."/>
            <person name="Jarett J.K."/>
            <person name="Geller-Mcgrath D.E."/>
            <person name="Sieber C.M.K."/>
            <person name="Emerson J.B."/>
            <person name="Anantharaman K."/>
            <person name="Thomas B.C."/>
            <person name="Malmstrom R."/>
            <person name="Stieglmeier M."/>
            <person name="Klingl A."/>
            <person name="Woyke T."/>
            <person name="Ryan C.M."/>
            <person name="Banfield J.F."/>
        </authorList>
    </citation>
    <scope>NUCLEOTIDE SEQUENCE [LARGE SCALE GENOMIC DNA]</scope>
</reference>
<dbReference type="SUPFAM" id="SSF52096">
    <property type="entry name" value="ClpP/crotonase"/>
    <property type="match status" value="1"/>
</dbReference>
<gene>
    <name evidence="1" type="ORF">COY61_01710</name>
</gene>
<comment type="caution">
    <text evidence="1">The sequence shown here is derived from an EMBL/GenBank/DDBJ whole genome shotgun (WGS) entry which is preliminary data.</text>
</comment>
<dbReference type="Gene3D" id="3.90.226.10">
    <property type="entry name" value="2-enoyl-CoA Hydratase, Chain A, domain 1"/>
    <property type="match status" value="1"/>
</dbReference>
<dbReference type="EMBL" id="PFMI01000045">
    <property type="protein sequence ID" value="PIZ00742.1"/>
    <property type="molecule type" value="Genomic_DNA"/>
</dbReference>
<evidence type="ECO:0000313" key="2">
    <source>
        <dbReference type="Proteomes" id="UP000229371"/>
    </source>
</evidence>
<dbReference type="Pfam" id="PF01972">
    <property type="entry name" value="SDH_protease"/>
    <property type="match status" value="1"/>
</dbReference>
<dbReference type="Proteomes" id="UP000229371">
    <property type="component" value="Unassembled WGS sequence"/>
</dbReference>
<organism evidence="1 2">
    <name type="scientific">bacterium (Candidatus Gribaldobacteria) CG_4_10_14_0_8_um_filter_33_9</name>
    <dbReference type="NCBI Taxonomy" id="2014266"/>
    <lineage>
        <taxon>Bacteria</taxon>
        <taxon>Candidatus Gribaldobacteria</taxon>
    </lineage>
</organism>
<name>A0A2M7RN50_9BACT</name>